<comment type="caution">
    <text evidence="6">The sequence shown here is derived from an EMBL/GenBank/DDBJ whole genome shotgun (WGS) entry which is preliminary data.</text>
</comment>
<dbReference type="InterPro" id="IPR019775">
    <property type="entry name" value="WD40_repeat_CS"/>
</dbReference>
<evidence type="ECO:0000256" key="4">
    <source>
        <dbReference type="SAM" id="Phobius"/>
    </source>
</evidence>
<keyword evidence="1 3" id="KW-0853">WD repeat</keyword>
<dbReference type="EMBL" id="JACHNH010000001">
    <property type="protein sequence ID" value="MBB4763760.1"/>
    <property type="molecule type" value="Genomic_DNA"/>
</dbReference>
<dbReference type="InterPro" id="IPR011047">
    <property type="entry name" value="Quinoprotein_ADH-like_sf"/>
</dbReference>
<evidence type="ECO:0000259" key="5">
    <source>
        <dbReference type="Pfam" id="PF20703"/>
    </source>
</evidence>
<dbReference type="SUPFAM" id="SSF52540">
    <property type="entry name" value="P-loop containing nucleoside triphosphate hydrolases"/>
    <property type="match status" value="1"/>
</dbReference>
<feature type="repeat" description="WD" evidence="3">
    <location>
        <begin position="1048"/>
        <end position="1081"/>
    </location>
</feature>
<dbReference type="PANTHER" id="PTHR44129">
    <property type="entry name" value="WD REPEAT-CONTAINING PROTEIN POP1"/>
    <property type="match status" value="1"/>
</dbReference>
<evidence type="ECO:0000256" key="3">
    <source>
        <dbReference type="PROSITE-ProRule" id="PRU00221"/>
    </source>
</evidence>
<dbReference type="InterPro" id="IPR001680">
    <property type="entry name" value="WD40_rpt"/>
</dbReference>
<feature type="repeat" description="WD" evidence="3">
    <location>
        <begin position="987"/>
        <end position="1020"/>
    </location>
</feature>
<dbReference type="PRINTS" id="PR00320">
    <property type="entry name" value="GPROTEINBRPT"/>
</dbReference>
<dbReference type="SUPFAM" id="SSF50978">
    <property type="entry name" value="WD40 repeat-like"/>
    <property type="match status" value="1"/>
</dbReference>
<dbReference type="InterPro" id="IPR036322">
    <property type="entry name" value="WD40_repeat_dom_sf"/>
</dbReference>
<dbReference type="PROSITE" id="PS50082">
    <property type="entry name" value="WD_REPEATS_2"/>
    <property type="match status" value="13"/>
</dbReference>
<feature type="repeat" description="WD" evidence="3">
    <location>
        <begin position="1090"/>
        <end position="1122"/>
    </location>
</feature>
<dbReference type="SMART" id="SM00320">
    <property type="entry name" value="WD40"/>
    <property type="match status" value="14"/>
</dbReference>
<feature type="transmembrane region" description="Helical" evidence="4">
    <location>
        <begin position="679"/>
        <end position="702"/>
    </location>
</feature>
<protein>
    <submittedName>
        <fullName evidence="6">WD40 repeat protein</fullName>
    </submittedName>
</protein>
<feature type="repeat" description="WD" evidence="3">
    <location>
        <begin position="899"/>
        <end position="940"/>
    </location>
</feature>
<proteinExistence type="predicted"/>
<dbReference type="Pfam" id="PF00400">
    <property type="entry name" value="WD40"/>
    <property type="match status" value="13"/>
</dbReference>
<feature type="transmembrane region" description="Helical" evidence="4">
    <location>
        <begin position="21"/>
        <end position="41"/>
    </location>
</feature>
<dbReference type="SUPFAM" id="SSF50998">
    <property type="entry name" value="Quinoprotein alcohol dehydrogenase-like"/>
    <property type="match status" value="1"/>
</dbReference>
<dbReference type="InterPro" id="IPR027417">
    <property type="entry name" value="P-loop_NTPase"/>
</dbReference>
<dbReference type="InterPro" id="IPR020472">
    <property type="entry name" value="WD40_PAC1"/>
</dbReference>
<keyword evidence="7" id="KW-1185">Reference proteome</keyword>
<feature type="repeat" description="WD" evidence="3">
    <location>
        <begin position="944"/>
        <end position="985"/>
    </location>
</feature>
<feature type="repeat" description="WD" evidence="3">
    <location>
        <begin position="1251"/>
        <end position="1292"/>
    </location>
</feature>
<feature type="domain" description="Novel STAND NTPase 1" evidence="5">
    <location>
        <begin position="225"/>
        <end position="629"/>
    </location>
</feature>
<keyword evidence="2" id="KW-0677">Repeat</keyword>
<feature type="repeat" description="WD" evidence="3">
    <location>
        <begin position="1124"/>
        <end position="1156"/>
    </location>
</feature>
<dbReference type="Proteomes" id="UP000578112">
    <property type="component" value="Unassembled WGS sequence"/>
</dbReference>
<dbReference type="InterPro" id="IPR015943">
    <property type="entry name" value="WD40/YVTN_repeat-like_dom_sf"/>
</dbReference>
<keyword evidence="4" id="KW-0472">Membrane</keyword>
<name>A0A7W7MRM5_9ACTN</name>
<feature type="transmembrane region" description="Helical" evidence="4">
    <location>
        <begin position="47"/>
        <end position="66"/>
    </location>
</feature>
<dbReference type="CDD" id="cd00200">
    <property type="entry name" value="WD40"/>
    <property type="match status" value="2"/>
</dbReference>
<keyword evidence="4" id="KW-1133">Transmembrane helix</keyword>
<feature type="repeat" description="WD" evidence="3">
    <location>
        <begin position="856"/>
        <end position="888"/>
    </location>
</feature>
<reference evidence="6 7" key="1">
    <citation type="submission" date="2020-08" db="EMBL/GenBank/DDBJ databases">
        <title>Sequencing the genomes of 1000 actinobacteria strains.</title>
        <authorList>
            <person name="Klenk H.-P."/>
        </authorList>
    </citation>
    <scope>NUCLEOTIDE SEQUENCE [LARGE SCALE GENOMIC DNA]</scope>
    <source>
        <strain evidence="6 7">DSM 43149</strain>
    </source>
</reference>
<feature type="repeat" description="WD" evidence="3">
    <location>
        <begin position="1165"/>
        <end position="1206"/>
    </location>
</feature>
<feature type="repeat" description="WD" evidence="3">
    <location>
        <begin position="1292"/>
        <end position="1333"/>
    </location>
</feature>
<organism evidence="6 7">
    <name type="scientific">Actinoplanes digitatis</name>
    <dbReference type="NCBI Taxonomy" id="1868"/>
    <lineage>
        <taxon>Bacteria</taxon>
        <taxon>Bacillati</taxon>
        <taxon>Actinomycetota</taxon>
        <taxon>Actinomycetes</taxon>
        <taxon>Micromonosporales</taxon>
        <taxon>Micromonosporaceae</taxon>
        <taxon>Actinoplanes</taxon>
    </lineage>
</organism>
<gene>
    <name evidence="6" type="ORF">BJ971_004316</name>
</gene>
<dbReference type="InterPro" id="IPR049052">
    <property type="entry name" value="nSTAND1"/>
</dbReference>
<evidence type="ECO:0000313" key="6">
    <source>
        <dbReference type="EMBL" id="MBB4763760.1"/>
    </source>
</evidence>
<evidence type="ECO:0000256" key="1">
    <source>
        <dbReference type="ARBA" id="ARBA00022574"/>
    </source>
</evidence>
<keyword evidence="4" id="KW-0812">Transmembrane</keyword>
<evidence type="ECO:0000313" key="7">
    <source>
        <dbReference type="Proteomes" id="UP000578112"/>
    </source>
</evidence>
<evidence type="ECO:0000256" key="2">
    <source>
        <dbReference type="ARBA" id="ARBA00022737"/>
    </source>
</evidence>
<feature type="repeat" description="WD" evidence="3">
    <location>
        <begin position="1335"/>
        <end position="1367"/>
    </location>
</feature>
<dbReference type="Gene3D" id="2.130.10.10">
    <property type="entry name" value="YVTN repeat-like/Quinoprotein amine dehydrogenase"/>
    <property type="match status" value="4"/>
</dbReference>
<feature type="repeat" description="WD" evidence="3">
    <location>
        <begin position="813"/>
        <end position="854"/>
    </location>
</feature>
<dbReference type="InterPro" id="IPR050349">
    <property type="entry name" value="WD_LIS1/nudF_dynein_reg"/>
</dbReference>
<dbReference type="Pfam" id="PF20703">
    <property type="entry name" value="nSTAND1"/>
    <property type="match status" value="1"/>
</dbReference>
<dbReference type="RefSeq" id="WP_184995024.1">
    <property type="nucleotide sequence ID" value="NZ_BOMK01000020.1"/>
</dbReference>
<feature type="repeat" description="WD" evidence="3">
    <location>
        <begin position="1208"/>
        <end position="1249"/>
    </location>
</feature>
<sequence>MRAAVAETITNNAARLRGISAPALIGLLSASALAPVIAAAAGTGAVITAGVAAVGSVGANVLTGVVTDAVARLRPDDGQAPPSAAQVQQAVAERIEAAFTSTTPADRDLRGEVMALFQAVDIAGTALRTAAALDGPHLLPGMIGAFSELTALFGEFAFVLVNSRLGTEALHQDLRREIARQSADRERARQADADLGLVLDALRDLQSRRPPAAGPGGQPRWPGCPYLGLFPFQERHAAIFYGRRALTSALLRRMADQLTGGGILLVLGASGAGKSSLLRAGLLPALADDRPVPGCRSWPRRVITPTADPVGQLATHLADLAGADVISVHRSLTERPEQAHLLSGQAVSGLPEPHRLVLIVDQLEELFTLVDDARERDVFLTALHAMATHRPHTALVVAIVRSDFLDHATACAPLKQALEAGPFAVGAVTESELAEAVTGPAAEAGVAVPDDLTGKILDDLRDRTLPVGFDSGALPLLSQVMYVMWHADHEHRLTVAGYHRTGGIAGIVNTSAERAFDALTGDQRHLTVKVFAHLVATTDGRPTRRPATRAALRAAAACDDGDLDAILDAFTEQRLIIRAGNDIVTVAHEELLRSWTRLRDWLQPSIADQALHRALVDDVQAWHDHDQDPSYLYRGSQLLAVRHATRRWAADPAGRLSVDRTAADFLAAGHRRARRRQRAYRAVAAVMVVLLLATGGAAIVAVTNAARANRQHAMALSRQLAAQSRAIRARDVITSADRATSERLAAAALHVAHTDEAAAAASALLGDGRNTLLHTRPVGVMAFSPDGRILATGDGTTVRLWDPYTGRLTGILPTGHARTVMAVAFGPDGRLLATAGDDGTVRLWDPRTRAPVGAPLTGHSGWVGALAFRRDGRLLATAGSDGTVRLWDPGTRRPVGAPLPGHTGVVRDVAFSPDGRLLVTAGEDGRVLRWDPAAGRRVGTVGTPYGHGNSVKSVSFSPDGRFLATADGDRTVRLWDPRTGGEVGSPLTGNHRWVAAVAFSPAGGALAAVGGDGTVRRWKVPMPPLCSANCVPAAAPDSVAIHGAGRGTAVLFSPDGELLVTAGDDATVRLWDASTGRPAGPLLYNARLWAMAFSPDSRRLATADTRGGLRLWDPATGEFAGNPFTDYGGPVSDAVFSPDGGLLATAGGDATVRLWDPYGSRPAGPSLHTAEPSAMAFSPDRRLLAIADTRGEIRLWDPATGGLAGTRPSGHARPVSAMAFGPGGRLLATAGEEGTVRRWDTRTGEPVGEPLTGLTGQVETMRFGPDGRTLAAVRYDGVVRLWDLGTGETVTLAGSAGEVRDIAISPDGRFLATAGTRGAVRLWDTRTGEPVGVPLTGHGAPISVVVFSPDGRLLVTKGADGTVLLWDPTAYLDPEASLCAHAGAVSADEWRAYAPGEPFVDVCP</sequence>
<dbReference type="PROSITE" id="PS00678">
    <property type="entry name" value="WD_REPEATS_1"/>
    <property type="match status" value="2"/>
</dbReference>
<dbReference type="PROSITE" id="PS50294">
    <property type="entry name" value="WD_REPEATS_REGION"/>
    <property type="match status" value="11"/>
</dbReference>
<accession>A0A7W7MRM5</accession>